<keyword evidence="9" id="KW-0762">Sugar transport</keyword>
<feature type="transmembrane region" description="Helical" evidence="7">
    <location>
        <begin position="78"/>
        <end position="98"/>
    </location>
</feature>
<evidence type="ECO:0000259" key="8">
    <source>
        <dbReference type="PROSITE" id="PS50928"/>
    </source>
</evidence>
<reference evidence="9 10" key="1">
    <citation type="submission" date="2023-07" db="EMBL/GenBank/DDBJ databases">
        <title>Genomic Encyclopedia of Type Strains, Phase IV (KMG-IV): sequencing the most valuable type-strain genomes for metagenomic binning, comparative biology and taxonomic classification.</title>
        <authorList>
            <person name="Goeker M."/>
        </authorList>
    </citation>
    <scope>NUCLEOTIDE SEQUENCE [LARGE SCALE GENOMIC DNA]</scope>
    <source>
        <strain evidence="9 10">DSM 9768</strain>
    </source>
</reference>
<comment type="similarity">
    <text evidence="7">Belongs to the binding-protein-dependent transport system permease family.</text>
</comment>
<dbReference type="EMBL" id="JAUSUG010000019">
    <property type="protein sequence ID" value="MDQ0256784.1"/>
    <property type="molecule type" value="Genomic_DNA"/>
</dbReference>
<feature type="transmembrane region" description="Helical" evidence="7">
    <location>
        <begin position="15"/>
        <end position="38"/>
    </location>
</feature>
<organism evidence="9 10">
    <name type="scientific">Evansella vedderi</name>
    <dbReference type="NCBI Taxonomy" id="38282"/>
    <lineage>
        <taxon>Bacteria</taxon>
        <taxon>Bacillati</taxon>
        <taxon>Bacillota</taxon>
        <taxon>Bacilli</taxon>
        <taxon>Bacillales</taxon>
        <taxon>Bacillaceae</taxon>
        <taxon>Evansella</taxon>
    </lineage>
</organism>
<comment type="subcellular location">
    <subcellularLocation>
        <location evidence="1 7">Cell membrane</location>
        <topology evidence="1 7">Multi-pass membrane protein</topology>
    </subcellularLocation>
</comment>
<feature type="transmembrane region" description="Helical" evidence="7">
    <location>
        <begin position="212"/>
        <end position="233"/>
    </location>
</feature>
<dbReference type="InterPro" id="IPR035906">
    <property type="entry name" value="MetI-like_sf"/>
</dbReference>
<dbReference type="SUPFAM" id="SSF161098">
    <property type="entry name" value="MetI-like"/>
    <property type="match status" value="1"/>
</dbReference>
<evidence type="ECO:0000313" key="10">
    <source>
        <dbReference type="Proteomes" id="UP001230005"/>
    </source>
</evidence>
<dbReference type="PANTHER" id="PTHR30193">
    <property type="entry name" value="ABC TRANSPORTER PERMEASE PROTEIN"/>
    <property type="match status" value="1"/>
</dbReference>
<keyword evidence="6 7" id="KW-0472">Membrane</keyword>
<accession>A0ABT9ZZW2</accession>
<dbReference type="PROSITE" id="PS50928">
    <property type="entry name" value="ABC_TM1"/>
    <property type="match status" value="1"/>
</dbReference>
<evidence type="ECO:0000256" key="6">
    <source>
        <dbReference type="ARBA" id="ARBA00023136"/>
    </source>
</evidence>
<gene>
    <name evidence="9" type="ORF">J2S74_004206</name>
</gene>
<evidence type="ECO:0000256" key="2">
    <source>
        <dbReference type="ARBA" id="ARBA00022448"/>
    </source>
</evidence>
<sequence>MATQGLSRLNRKEKWIAFIFIFPLVLQFVLFLFGPLIYSFYISMTDWNIFGTATFIGFENYINMIQNDRFWRAMGNTAFYLLGIPIGLAISMVLAVWMNRGIPGITIFRFLIYLPVVSSIVAITILWQWMYNYEFGLINHLLNSVGINSVNWLNNRDWVKPAIIILGIWRGLGVSTIFYLAALQNIPKSLYEAAEIDGANFLQKFRHITAPLLTPMTFFLIVTGVINTMQIFVEIQIMTPAGGPGYSSASIVFYIWQEGFQYNALGYASAASWLLGLMIFVITIFNFAMQKKWVHQ</sequence>
<keyword evidence="10" id="KW-1185">Reference proteome</keyword>
<dbReference type="InterPro" id="IPR000515">
    <property type="entry name" value="MetI-like"/>
</dbReference>
<dbReference type="Proteomes" id="UP001230005">
    <property type="component" value="Unassembled WGS sequence"/>
</dbReference>
<evidence type="ECO:0000256" key="4">
    <source>
        <dbReference type="ARBA" id="ARBA00022692"/>
    </source>
</evidence>
<proteinExistence type="inferred from homology"/>
<keyword evidence="4 7" id="KW-0812">Transmembrane</keyword>
<comment type="caution">
    <text evidence="9">The sequence shown here is derived from an EMBL/GenBank/DDBJ whole genome shotgun (WGS) entry which is preliminary data.</text>
</comment>
<feature type="transmembrane region" description="Helical" evidence="7">
    <location>
        <begin position="264"/>
        <end position="288"/>
    </location>
</feature>
<dbReference type="RefSeq" id="WP_307329466.1">
    <property type="nucleotide sequence ID" value="NZ_JAUSUG010000019.1"/>
</dbReference>
<dbReference type="Gene3D" id="1.10.3720.10">
    <property type="entry name" value="MetI-like"/>
    <property type="match status" value="1"/>
</dbReference>
<evidence type="ECO:0000256" key="1">
    <source>
        <dbReference type="ARBA" id="ARBA00004651"/>
    </source>
</evidence>
<feature type="transmembrane region" description="Helical" evidence="7">
    <location>
        <begin position="110"/>
        <end position="130"/>
    </location>
</feature>
<dbReference type="PANTHER" id="PTHR30193:SF37">
    <property type="entry name" value="INNER MEMBRANE ABC TRANSPORTER PERMEASE PROTEIN YCJO"/>
    <property type="match status" value="1"/>
</dbReference>
<protein>
    <submittedName>
        <fullName evidence="9">Multiple sugar transport system permease protein</fullName>
    </submittedName>
</protein>
<evidence type="ECO:0000256" key="7">
    <source>
        <dbReference type="RuleBase" id="RU363032"/>
    </source>
</evidence>
<dbReference type="CDD" id="cd06261">
    <property type="entry name" value="TM_PBP2"/>
    <property type="match status" value="1"/>
</dbReference>
<evidence type="ECO:0000313" key="9">
    <source>
        <dbReference type="EMBL" id="MDQ0256784.1"/>
    </source>
</evidence>
<feature type="domain" description="ABC transmembrane type-1" evidence="8">
    <location>
        <begin position="73"/>
        <end position="286"/>
    </location>
</feature>
<evidence type="ECO:0000256" key="3">
    <source>
        <dbReference type="ARBA" id="ARBA00022475"/>
    </source>
</evidence>
<evidence type="ECO:0000256" key="5">
    <source>
        <dbReference type="ARBA" id="ARBA00022989"/>
    </source>
</evidence>
<dbReference type="Pfam" id="PF00528">
    <property type="entry name" value="BPD_transp_1"/>
    <property type="match status" value="1"/>
</dbReference>
<dbReference type="InterPro" id="IPR051393">
    <property type="entry name" value="ABC_transporter_permease"/>
</dbReference>
<keyword evidence="5 7" id="KW-1133">Transmembrane helix</keyword>
<keyword evidence="2 7" id="KW-0813">Transport</keyword>
<name>A0ABT9ZZW2_9BACI</name>
<feature type="transmembrane region" description="Helical" evidence="7">
    <location>
        <begin position="162"/>
        <end position="182"/>
    </location>
</feature>
<keyword evidence="3" id="KW-1003">Cell membrane</keyword>